<feature type="coiled-coil region" evidence="6">
    <location>
        <begin position="226"/>
        <end position="253"/>
    </location>
</feature>
<evidence type="ECO:0000313" key="8">
    <source>
        <dbReference type="EnsemblMetazoa" id="G23374.1:cds"/>
    </source>
</evidence>
<dbReference type="GO" id="GO:0005886">
    <property type="term" value="C:plasma membrane"/>
    <property type="evidence" value="ECO:0007669"/>
    <property type="project" value="TreeGrafter"/>
</dbReference>
<dbReference type="GO" id="GO:0043226">
    <property type="term" value="C:organelle"/>
    <property type="evidence" value="ECO:0007669"/>
    <property type="project" value="UniProtKB-ARBA"/>
</dbReference>
<accession>A0A8W8KCZ2</accession>
<dbReference type="PANTHER" id="PTHR23065:SF7">
    <property type="entry name" value="NOSTRIN, ISOFORM H"/>
    <property type="match status" value="1"/>
</dbReference>
<organism evidence="8 9">
    <name type="scientific">Magallana gigas</name>
    <name type="common">Pacific oyster</name>
    <name type="synonym">Crassostrea gigas</name>
    <dbReference type="NCBI Taxonomy" id="29159"/>
    <lineage>
        <taxon>Eukaryota</taxon>
        <taxon>Metazoa</taxon>
        <taxon>Spiralia</taxon>
        <taxon>Lophotrochozoa</taxon>
        <taxon>Mollusca</taxon>
        <taxon>Bivalvia</taxon>
        <taxon>Autobranchia</taxon>
        <taxon>Pteriomorphia</taxon>
        <taxon>Ostreida</taxon>
        <taxon>Ostreoidea</taxon>
        <taxon>Ostreidae</taxon>
        <taxon>Magallana</taxon>
    </lineage>
</organism>
<sequence length="365" mass="42639">MGPIQWTSRTRRQVMGIRNWDQYQMAVVGATTRDQNQIMRVIRRSSKGRAKRIDMSTARYSNSFWDSDINGSRGYDELKARIREGKKLSNEIENYFRQRAKIERDYAKDLQKLVDNCKHKNELGSLEKAWRDVKTDTARIAQTHDTAGADFDKLAQEMSSFTDEQKRQSKAAEDAVQKLHSNLKSSYSKFTSQEKTFHQKGETHDELLNSIKFMENTRNTVVPKELEKARVKESKAKDDLEKNENSYKNLHEEVTKSKAAYESEMTKMCELFQTLDEKRIDHTRDNLWKCTNLESRICVEQDEYAEKMRQNIEPCDIDGDIQLYIKYHKTGSEKPPNVAYKPCRGRALKVQVDKGDHLYSEVTLH</sequence>
<dbReference type="GO" id="GO:0005737">
    <property type="term" value="C:cytoplasm"/>
    <property type="evidence" value="ECO:0007669"/>
    <property type="project" value="TreeGrafter"/>
</dbReference>
<keyword evidence="3" id="KW-0597">Phosphoprotein</keyword>
<dbReference type="InterPro" id="IPR027267">
    <property type="entry name" value="AH/BAR_dom_sf"/>
</dbReference>
<evidence type="ECO:0000256" key="5">
    <source>
        <dbReference type="PROSITE-ProRule" id="PRU01077"/>
    </source>
</evidence>
<feature type="domain" description="F-BAR" evidence="7">
    <location>
        <begin position="58"/>
        <end position="320"/>
    </location>
</feature>
<protein>
    <recommendedName>
        <fullName evidence="7">F-BAR domain-containing protein</fullName>
    </recommendedName>
</protein>
<dbReference type="Pfam" id="PF00611">
    <property type="entry name" value="FCH"/>
    <property type="match status" value="1"/>
</dbReference>
<dbReference type="InterPro" id="IPR001060">
    <property type="entry name" value="FCH_dom"/>
</dbReference>
<comment type="subcellular location">
    <subcellularLocation>
        <location evidence="1">Cytoplasm</location>
        <location evidence="1">Cytoskeleton</location>
    </subcellularLocation>
</comment>
<reference evidence="8" key="1">
    <citation type="submission" date="2022-08" db="UniProtKB">
        <authorList>
            <consortium name="EnsemblMetazoa"/>
        </authorList>
    </citation>
    <scope>IDENTIFICATION</scope>
    <source>
        <strain evidence="8">05x7-T-G4-1.051#20</strain>
    </source>
</reference>
<dbReference type="SMART" id="SM00055">
    <property type="entry name" value="FCH"/>
    <property type="match status" value="1"/>
</dbReference>
<dbReference type="SUPFAM" id="SSF103657">
    <property type="entry name" value="BAR/IMD domain-like"/>
    <property type="match status" value="1"/>
</dbReference>
<evidence type="ECO:0000256" key="3">
    <source>
        <dbReference type="ARBA" id="ARBA00022553"/>
    </source>
</evidence>
<keyword evidence="9" id="KW-1185">Reference proteome</keyword>
<dbReference type="AlphaFoldDB" id="A0A8W8KCZ2"/>
<evidence type="ECO:0000256" key="1">
    <source>
        <dbReference type="ARBA" id="ARBA00004245"/>
    </source>
</evidence>
<dbReference type="PROSITE" id="PS51741">
    <property type="entry name" value="F_BAR"/>
    <property type="match status" value="1"/>
</dbReference>
<keyword evidence="4" id="KW-0206">Cytoskeleton</keyword>
<name>A0A8W8KCZ2_MAGGI</name>
<dbReference type="PANTHER" id="PTHR23065">
    <property type="entry name" value="PROLINE-SERINE-THREONINE PHOSPHATASE INTERACTING PROTEIN 1"/>
    <property type="match status" value="1"/>
</dbReference>
<evidence type="ECO:0000256" key="4">
    <source>
        <dbReference type="ARBA" id="ARBA00023212"/>
    </source>
</evidence>
<evidence type="ECO:0000256" key="6">
    <source>
        <dbReference type="SAM" id="Coils"/>
    </source>
</evidence>
<keyword evidence="2" id="KW-0963">Cytoplasm</keyword>
<keyword evidence="5 6" id="KW-0175">Coiled coil</keyword>
<evidence type="ECO:0000313" key="9">
    <source>
        <dbReference type="Proteomes" id="UP000005408"/>
    </source>
</evidence>
<dbReference type="Proteomes" id="UP000005408">
    <property type="component" value="Unassembled WGS sequence"/>
</dbReference>
<dbReference type="InterPro" id="IPR031160">
    <property type="entry name" value="F_BAR_dom"/>
</dbReference>
<dbReference type="EnsemblMetazoa" id="G23374.1">
    <property type="protein sequence ID" value="G23374.1:cds"/>
    <property type="gene ID" value="G23374"/>
</dbReference>
<evidence type="ECO:0000259" key="7">
    <source>
        <dbReference type="PROSITE" id="PS51741"/>
    </source>
</evidence>
<proteinExistence type="predicted"/>
<evidence type="ECO:0000256" key="2">
    <source>
        <dbReference type="ARBA" id="ARBA00022490"/>
    </source>
</evidence>
<dbReference type="Gene3D" id="1.20.1270.60">
    <property type="entry name" value="Arfaptin homology (AH) domain/BAR domain"/>
    <property type="match status" value="1"/>
</dbReference>